<dbReference type="STRING" id="93759.A0A1R3KYP8"/>
<name>A0A1R3KYP8_9ROSI</name>
<dbReference type="Pfam" id="PF00658">
    <property type="entry name" value="MLLE"/>
    <property type="match status" value="1"/>
</dbReference>
<dbReference type="AlphaFoldDB" id="A0A1R3KYP8"/>
<feature type="region of interest" description="Disordered" evidence="1">
    <location>
        <begin position="1"/>
        <end position="40"/>
    </location>
</feature>
<dbReference type="InterPro" id="IPR002004">
    <property type="entry name" value="PABP_HYD_C"/>
</dbReference>
<dbReference type="GO" id="GO:0003723">
    <property type="term" value="F:RNA binding"/>
    <property type="evidence" value="ECO:0007669"/>
    <property type="project" value="InterPro"/>
</dbReference>
<dbReference type="OrthoDB" id="1697319at2759"/>
<reference evidence="4" key="1">
    <citation type="submission" date="2013-09" db="EMBL/GenBank/DDBJ databases">
        <title>Corchorus olitorius genome sequencing.</title>
        <authorList>
            <person name="Alam M."/>
            <person name="Haque M.S."/>
            <person name="Islam M.S."/>
            <person name="Emdad E.M."/>
            <person name="Islam M.M."/>
            <person name="Ahmed B."/>
            <person name="Halim A."/>
            <person name="Hossen Q.M.M."/>
            <person name="Hossain M.Z."/>
            <person name="Ahmed R."/>
            <person name="Khan M.M."/>
            <person name="Islam R."/>
            <person name="Rashid M.M."/>
            <person name="Khan S.A."/>
            <person name="Rahman M.S."/>
            <person name="Alam M."/>
            <person name="Yahiya A.S."/>
            <person name="Khan M.S."/>
            <person name="Azam M.S."/>
            <person name="Haque T."/>
            <person name="Lashkar M.Z.H."/>
            <person name="Akhand A.I."/>
            <person name="Morshed G."/>
            <person name="Roy S."/>
            <person name="Uddin K.S."/>
            <person name="Rabeya T."/>
            <person name="Hossain A.S."/>
            <person name="Chowdhury A."/>
            <person name="Snigdha A.R."/>
            <person name="Mortoza M.S."/>
            <person name="Matin S.A."/>
            <person name="Hoque S.M.E."/>
            <person name="Islam M.K."/>
            <person name="Roy D.K."/>
            <person name="Haider R."/>
            <person name="Moosa M.M."/>
            <person name="Elias S.M."/>
            <person name="Hasan A.M."/>
            <person name="Jahan S."/>
            <person name="Shafiuddin M."/>
            <person name="Mahmood N."/>
            <person name="Shommy N.S."/>
        </authorList>
    </citation>
    <scope>NUCLEOTIDE SEQUENCE [LARGE SCALE GENOMIC DNA]</scope>
    <source>
        <strain evidence="4">cv. O-4</strain>
    </source>
</reference>
<dbReference type="InterPro" id="IPR036053">
    <property type="entry name" value="PABP-dom"/>
</dbReference>
<feature type="region of interest" description="Disordered" evidence="1">
    <location>
        <begin position="120"/>
        <end position="142"/>
    </location>
</feature>
<accession>A0A1R3KYP8</accession>
<proteinExistence type="predicted"/>
<protein>
    <submittedName>
        <fullName evidence="3">Polyadenylate-binding protein/Hyperplastic disc protein</fullName>
    </submittedName>
</protein>
<gene>
    <name evidence="3" type="ORF">COLO4_03381</name>
</gene>
<feature type="domain" description="PABC" evidence="2">
    <location>
        <begin position="43"/>
        <end position="121"/>
    </location>
</feature>
<evidence type="ECO:0000313" key="4">
    <source>
        <dbReference type="Proteomes" id="UP000187203"/>
    </source>
</evidence>
<dbReference type="SUPFAM" id="SSF63570">
    <property type="entry name" value="PABC (PABP) domain"/>
    <property type="match status" value="1"/>
</dbReference>
<sequence>MLREQLAQQQSSQSLQPQIQNQQQLAQDQPQLSQQQQSAPNSITPDLIMVLAAATPEQRRTILGENLFPLVYELEHENAAKVTRMLLEMDPIEVLHLLDSPPQALKYKVAEAMARGDPRVRKKTNVDGHESKLKYLQEQGRG</sequence>
<comment type="caution">
    <text evidence="3">The sequence shown here is derived from an EMBL/GenBank/DDBJ whole genome shotgun (WGS) entry which is preliminary data.</text>
</comment>
<keyword evidence="4" id="KW-1185">Reference proteome</keyword>
<dbReference type="Gene3D" id="1.10.1900.10">
    <property type="entry name" value="c-terminal domain of poly(a) binding protein"/>
    <property type="match status" value="1"/>
</dbReference>
<dbReference type="EMBL" id="AWUE01009686">
    <property type="protein sequence ID" value="OMP12234.1"/>
    <property type="molecule type" value="Genomic_DNA"/>
</dbReference>
<evidence type="ECO:0000256" key="1">
    <source>
        <dbReference type="SAM" id="MobiDB-lite"/>
    </source>
</evidence>
<organism evidence="3 4">
    <name type="scientific">Corchorus olitorius</name>
    <dbReference type="NCBI Taxonomy" id="93759"/>
    <lineage>
        <taxon>Eukaryota</taxon>
        <taxon>Viridiplantae</taxon>
        <taxon>Streptophyta</taxon>
        <taxon>Embryophyta</taxon>
        <taxon>Tracheophyta</taxon>
        <taxon>Spermatophyta</taxon>
        <taxon>Magnoliopsida</taxon>
        <taxon>eudicotyledons</taxon>
        <taxon>Gunneridae</taxon>
        <taxon>Pentapetalae</taxon>
        <taxon>rosids</taxon>
        <taxon>malvids</taxon>
        <taxon>Malvales</taxon>
        <taxon>Malvaceae</taxon>
        <taxon>Grewioideae</taxon>
        <taxon>Apeibeae</taxon>
        <taxon>Corchorus</taxon>
    </lineage>
</organism>
<dbReference type="PROSITE" id="PS51309">
    <property type="entry name" value="PABC"/>
    <property type="match status" value="1"/>
</dbReference>
<dbReference type="Proteomes" id="UP000187203">
    <property type="component" value="Unassembled WGS sequence"/>
</dbReference>
<dbReference type="SMART" id="SM00517">
    <property type="entry name" value="PolyA"/>
    <property type="match status" value="1"/>
</dbReference>
<evidence type="ECO:0000259" key="2">
    <source>
        <dbReference type="PROSITE" id="PS51309"/>
    </source>
</evidence>
<evidence type="ECO:0000313" key="3">
    <source>
        <dbReference type="EMBL" id="OMP12234.1"/>
    </source>
</evidence>